<evidence type="ECO:0000313" key="1">
    <source>
        <dbReference type="EMBL" id="CAK0848810.1"/>
    </source>
</evidence>
<dbReference type="EMBL" id="CAUYUJ010015011">
    <property type="protein sequence ID" value="CAK0848810.1"/>
    <property type="molecule type" value="Genomic_DNA"/>
</dbReference>
<gene>
    <name evidence="1" type="ORF">PCOR1329_LOCUS41667</name>
</gene>
<dbReference type="Proteomes" id="UP001189429">
    <property type="component" value="Unassembled WGS sequence"/>
</dbReference>
<organism evidence="1 2">
    <name type="scientific">Prorocentrum cordatum</name>
    <dbReference type="NCBI Taxonomy" id="2364126"/>
    <lineage>
        <taxon>Eukaryota</taxon>
        <taxon>Sar</taxon>
        <taxon>Alveolata</taxon>
        <taxon>Dinophyceae</taxon>
        <taxon>Prorocentrales</taxon>
        <taxon>Prorocentraceae</taxon>
        <taxon>Prorocentrum</taxon>
    </lineage>
</organism>
<keyword evidence="2" id="KW-1185">Reference proteome</keyword>
<name>A0ABN9TRN2_9DINO</name>
<accession>A0ABN9TRN2</accession>
<proteinExistence type="predicted"/>
<evidence type="ECO:0000313" key="2">
    <source>
        <dbReference type="Proteomes" id="UP001189429"/>
    </source>
</evidence>
<protein>
    <submittedName>
        <fullName evidence="1">Uncharacterized protein</fullName>
    </submittedName>
</protein>
<comment type="caution">
    <text evidence="1">The sequence shown here is derived from an EMBL/GenBank/DDBJ whole genome shotgun (WGS) entry which is preliminary data.</text>
</comment>
<sequence>MAWPWLPARPSGRALPAGHAAPSKKTPPSVRAAVLRTWANGWCAGRRFGARRGWSAFGCRLGDEDIRHYVCCPKLWRFEASKLGLVDPGALAERTTHALLWQPGVPAEEVAGTATMVAVGYKAHAAFRHAAGARLDVPRLLAEVLAQLQKPQVAAGAAADGG</sequence>
<reference evidence="1" key="1">
    <citation type="submission" date="2023-10" db="EMBL/GenBank/DDBJ databases">
        <authorList>
            <person name="Chen Y."/>
            <person name="Shah S."/>
            <person name="Dougan E. K."/>
            <person name="Thang M."/>
            <person name="Chan C."/>
        </authorList>
    </citation>
    <scope>NUCLEOTIDE SEQUENCE [LARGE SCALE GENOMIC DNA]</scope>
</reference>